<protein>
    <recommendedName>
        <fullName evidence="4">Secreted protein</fullName>
    </recommendedName>
</protein>
<dbReference type="AlphaFoldDB" id="D8TJ60"/>
<evidence type="ECO:0008006" key="4">
    <source>
        <dbReference type="Google" id="ProtNLM"/>
    </source>
</evidence>
<name>D8TJ60_VOLCA</name>
<evidence type="ECO:0000256" key="1">
    <source>
        <dbReference type="SAM" id="SignalP"/>
    </source>
</evidence>
<evidence type="ECO:0000313" key="3">
    <source>
        <dbReference type="Proteomes" id="UP000001058"/>
    </source>
</evidence>
<keyword evidence="1" id="KW-0732">Signal</keyword>
<dbReference type="Proteomes" id="UP000001058">
    <property type="component" value="Unassembled WGS sequence"/>
</dbReference>
<accession>D8TJ60</accession>
<sequence>MKTTSSLLLVSLPVGASLRGVARGWSGINSSFDEGTFEYLINLRSLYVLPCQGIGVPLPPLGSMARSHEPELSSAASSWQLAALTTNTIHGTEAGAFENAMTLTALRNLLPAF</sequence>
<keyword evidence="3" id="KW-1185">Reference proteome</keyword>
<dbReference type="RefSeq" id="XP_002946555.1">
    <property type="nucleotide sequence ID" value="XM_002946509.1"/>
</dbReference>
<gene>
    <name evidence="2" type="ORF">VOLCADRAFT_86623</name>
</gene>
<feature type="signal peptide" evidence="1">
    <location>
        <begin position="1"/>
        <end position="24"/>
    </location>
</feature>
<dbReference type="EMBL" id="GL378324">
    <property type="protein sequence ID" value="EFJ52482.1"/>
    <property type="molecule type" value="Genomic_DNA"/>
</dbReference>
<dbReference type="GeneID" id="9624519"/>
<dbReference type="KEGG" id="vcn:VOLCADRAFT_86623"/>
<feature type="chain" id="PRO_5003123618" description="Secreted protein" evidence="1">
    <location>
        <begin position="25"/>
        <end position="113"/>
    </location>
</feature>
<proteinExistence type="predicted"/>
<dbReference type="InParanoid" id="D8TJ60"/>
<evidence type="ECO:0000313" key="2">
    <source>
        <dbReference type="EMBL" id="EFJ52482.1"/>
    </source>
</evidence>
<reference evidence="2 3" key="1">
    <citation type="journal article" date="2010" name="Science">
        <title>Genomic analysis of organismal complexity in the multicellular green alga Volvox carteri.</title>
        <authorList>
            <person name="Prochnik S.E."/>
            <person name="Umen J."/>
            <person name="Nedelcu A.M."/>
            <person name="Hallmann A."/>
            <person name="Miller S.M."/>
            <person name="Nishii I."/>
            <person name="Ferris P."/>
            <person name="Kuo A."/>
            <person name="Mitros T."/>
            <person name="Fritz-Laylin L.K."/>
            <person name="Hellsten U."/>
            <person name="Chapman J."/>
            <person name="Simakov O."/>
            <person name="Rensing S.A."/>
            <person name="Terry A."/>
            <person name="Pangilinan J."/>
            <person name="Kapitonov V."/>
            <person name="Jurka J."/>
            <person name="Salamov A."/>
            <person name="Shapiro H."/>
            <person name="Schmutz J."/>
            <person name="Grimwood J."/>
            <person name="Lindquist E."/>
            <person name="Lucas S."/>
            <person name="Grigoriev I.V."/>
            <person name="Schmitt R."/>
            <person name="Kirk D."/>
            <person name="Rokhsar D.S."/>
        </authorList>
    </citation>
    <scope>NUCLEOTIDE SEQUENCE [LARGE SCALE GENOMIC DNA]</scope>
    <source>
        <strain evidence="3">f. Nagariensis / Eve</strain>
    </source>
</reference>
<organism evidence="3">
    <name type="scientific">Volvox carteri f. nagariensis</name>
    <dbReference type="NCBI Taxonomy" id="3068"/>
    <lineage>
        <taxon>Eukaryota</taxon>
        <taxon>Viridiplantae</taxon>
        <taxon>Chlorophyta</taxon>
        <taxon>core chlorophytes</taxon>
        <taxon>Chlorophyceae</taxon>
        <taxon>CS clade</taxon>
        <taxon>Chlamydomonadales</taxon>
        <taxon>Volvocaceae</taxon>
        <taxon>Volvox</taxon>
    </lineage>
</organism>